<evidence type="ECO:0000313" key="2">
    <source>
        <dbReference type="EMBL" id="MED1568344.1"/>
    </source>
</evidence>
<dbReference type="EMBL" id="JARMDB010000018">
    <property type="protein sequence ID" value="MED1568344.1"/>
    <property type="molecule type" value="Genomic_DNA"/>
</dbReference>
<evidence type="ECO:0008006" key="4">
    <source>
        <dbReference type="Google" id="ProtNLM"/>
    </source>
</evidence>
<keyword evidence="3" id="KW-1185">Reference proteome</keyword>
<accession>A0ABU6MZQ4</accession>
<feature type="compositionally biased region" description="Gly residues" evidence="1">
    <location>
        <begin position="68"/>
        <end position="85"/>
    </location>
</feature>
<organism evidence="2 3">
    <name type="scientific">Bacillus paramycoides</name>
    <dbReference type="NCBI Taxonomy" id="2026194"/>
    <lineage>
        <taxon>Bacteria</taxon>
        <taxon>Bacillati</taxon>
        <taxon>Bacillota</taxon>
        <taxon>Bacilli</taxon>
        <taxon>Bacillales</taxon>
        <taxon>Bacillaceae</taxon>
        <taxon>Bacillus</taxon>
        <taxon>Bacillus cereus group</taxon>
    </lineage>
</organism>
<comment type="caution">
    <text evidence="2">The sequence shown here is derived from an EMBL/GenBank/DDBJ whole genome shotgun (WGS) entry which is preliminary data.</text>
</comment>
<evidence type="ECO:0000256" key="1">
    <source>
        <dbReference type="SAM" id="MobiDB-lite"/>
    </source>
</evidence>
<proteinExistence type="predicted"/>
<evidence type="ECO:0000313" key="3">
    <source>
        <dbReference type="Proteomes" id="UP001309448"/>
    </source>
</evidence>
<protein>
    <recommendedName>
        <fullName evidence="4">Methanol dehydrogenase</fullName>
    </recommendedName>
</protein>
<gene>
    <name evidence="2" type="ORF">P4U88_21050</name>
</gene>
<dbReference type="RefSeq" id="WP_002174688.1">
    <property type="nucleotide sequence ID" value="NZ_JACAXA010000035.1"/>
</dbReference>
<name>A0ABU6MZQ4_9BACI</name>
<sequence>MGFVIAALLFCVLVWMIAASVKSNNRRVNLTKKSNAHNISNTSSPSFFFAGSDSNSSHDGGHSHDCGGSFGGDSGGSCDGGGGGD</sequence>
<feature type="region of interest" description="Disordered" evidence="1">
    <location>
        <begin position="53"/>
        <end position="85"/>
    </location>
</feature>
<reference evidence="2 3" key="1">
    <citation type="submission" date="2023-03" db="EMBL/GenBank/DDBJ databases">
        <title>Bacillus Genome Sequencing.</title>
        <authorList>
            <person name="Dunlap C."/>
        </authorList>
    </citation>
    <scope>NUCLEOTIDE SEQUENCE [LARGE SCALE GENOMIC DNA]</scope>
    <source>
        <strain evidence="2 3">B-615</strain>
    </source>
</reference>
<dbReference type="Proteomes" id="UP001309448">
    <property type="component" value="Unassembled WGS sequence"/>
</dbReference>